<dbReference type="InterPro" id="IPR050519">
    <property type="entry name" value="Glycosyltransf_28_UgtP"/>
</dbReference>
<comment type="caution">
    <text evidence="7">The sequence shown here is derived from an EMBL/GenBank/DDBJ whole genome shotgun (WGS) entry which is preliminary data.</text>
</comment>
<dbReference type="GO" id="GO:0016758">
    <property type="term" value="F:hexosyltransferase activity"/>
    <property type="evidence" value="ECO:0007669"/>
    <property type="project" value="InterPro"/>
</dbReference>
<dbReference type="Proteomes" id="UP000295075">
    <property type="component" value="Unassembled WGS sequence"/>
</dbReference>
<dbReference type="InterPro" id="IPR007235">
    <property type="entry name" value="Glyco_trans_28_C"/>
</dbReference>
<keyword evidence="8" id="KW-1185">Reference proteome</keyword>
<dbReference type="OrthoDB" id="9810950at2"/>
<dbReference type="Pfam" id="PF06925">
    <property type="entry name" value="MGDG_synth"/>
    <property type="match status" value="1"/>
</dbReference>
<accession>A0A4R4QIJ5</accession>
<evidence type="ECO:0000256" key="3">
    <source>
        <dbReference type="ARBA" id="ARBA00022676"/>
    </source>
</evidence>
<dbReference type="PANTHER" id="PTHR43025">
    <property type="entry name" value="MONOGALACTOSYLDIACYLGLYCEROL SYNTHASE"/>
    <property type="match status" value="1"/>
</dbReference>
<sequence>MTTTTLGAVHREPPVTTARALLLIADTGGGHRACAEALREELEYGDRMTGIIVDPLTGPGVSPPVRWLFRRYGPLVRVAPALWALLFHATNHSLVRPVVEALITRAVRRPLADAIDRHRPEVVVVLHPLLVAPAARHRHGRVITVITDIGNPHRTWWHRSVDEYVTPRPGLPRHLMNQRGTREHVFGLPVRRQFVASSAVPDRSQLGLSPERFVVLINGGGEGVRGTGRWARALVRGKADVDVIVICGRNERLRGRLSRLEPRPGRQLLVTGFVDDIATWMRTADVLVAKAGPGIIAEAAALGLPLLLAGSLPGQEAGNSEAVVRGGAGIRVSSTRDLLARVTQLSARPDLLLALHLAALRSGRPTAGALTADLITNPKENP</sequence>
<dbReference type="GO" id="GO:0016020">
    <property type="term" value="C:membrane"/>
    <property type="evidence" value="ECO:0007669"/>
    <property type="project" value="UniProtKB-SubCell"/>
</dbReference>
<evidence type="ECO:0000256" key="2">
    <source>
        <dbReference type="ARBA" id="ARBA00006962"/>
    </source>
</evidence>
<dbReference type="Pfam" id="PF04101">
    <property type="entry name" value="Glyco_tran_28_C"/>
    <property type="match status" value="1"/>
</dbReference>
<gene>
    <name evidence="7" type="ORF">E1261_02375</name>
</gene>
<dbReference type="Gene3D" id="3.40.50.2000">
    <property type="entry name" value="Glycogen Phosphorylase B"/>
    <property type="match status" value="1"/>
</dbReference>
<evidence type="ECO:0000259" key="6">
    <source>
        <dbReference type="Pfam" id="PF06925"/>
    </source>
</evidence>
<reference evidence="7 8" key="1">
    <citation type="submission" date="2019-03" db="EMBL/GenBank/DDBJ databases">
        <title>Draft genome sequences of novel Actinobacteria.</title>
        <authorList>
            <person name="Sahin N."/>
            <person name="Ay H."/>
            <person name="Saygin H."/>
        </authorList>
    </citation>
    <scope>NUCLEOTIDE SEQUENCE [LARGE SCALE GENOMIC DNA]</scope>
    <source>
        <strain evidence="7 8">JCM 30547</strain>
    </source>
</reference>
<dbReference type="InterPro" id="IPR009695">
    <property type="entry name" value="Diacylglyc_glucosyltr_N"/>
</dbReference>
<comment type="subcellular location">
    <subcellularLocation>
        <location evidence="1">Membrane</location>
    </subcellularLocation>
</comment>
<dbReference type="PANTHER" id="PTHR43025:SF3">
    <property type="entry name" value="MONOGALACTOSYLDIACYLGLYCEROL SYNTHASE 1, CHLOROPLASTIC"/>
    <property type="match status" value="1"/>
</dbReference>
<protein>
    <submittedName>
        <fullName evidence="7">Glycosyltransferase</fullName>
    </submittedName>
</protein>
<dbReference type="RefSeq" id="WP_132401035.1">
    <property type="nucleotide sequence ID" value="NZ_SMKA01000004.1"/>
</dbReference>
<organism evidence="7 8">
    <name type="scientific">Kribbella albertanoniae</name>
    <dbReference type="NCBI Taxonomy" id="1266829"/>
    <lineage>
        <taxon>Bacteria</taxon>
        <taxon>Bacillati</taxon>
        <taxon>Actinomycetota</taxon>
        <taxon>Actinomycetes</taxon>
        <taxon>Propionibacteriales</taxon>
        <taxon>Kribbellaceae</taxon>
        <taxon>Kribbella</taxon>
    </lineage>
</organism>
<evidence type="ECO:0000313" key="7">
    <source>
        <dbReference type="EMBL" id="TDC35042.1"/>
    </source>
</evidence>
<keyword evidence="4 7" id="KW-0808">Transferase</keyword>
<evidence type="ECO:0000259" key="5">
    <source>
        <dbReference type="Pfam" id="PF04101"/>
    </source>
</evidence>
<proteinExistence type="inferred from homology"/>
<dbReference type="SUPFAM" id="SSF53756">
    <property type="entry name" value="UDP-Glycosyltransferase/glycogen phosphorylase"/>
    <property type="match status" value="1"/>
</dbReference>
<evidence type="ECO:0000256" key="4">
    <source>
        <dbReference type="ARBA" id="ARBA00022679"/>
    </source>
</evidence>
<dbReference type="GO" id="GO:0009247">
    <property type="term" value="P:glycolipid biosynthetic process"/>
    <property type="evidence" value="ECO:0007669"/>
    <property type="project" value="InterPro"/>
</dbReference>
<name>A0A4R4QIJ5_9ACTN</name>
<feature type="domain" description="Glycosyl transferase family 28 C-terminal" evidence="5">
    <location>
        <begin position="240"/>
        <end position="308"/>
    </location>
</feature>
<dbReference type="AlphaFoldDB" id="A0A4R4QIJ5"/>
<evidence type="ECO:0000313" key="8">
    <source>
        <dbReference type="Proteomes" id="UP000295075"/>
    </source>
</evidence>
<evidence type="ECO:0000256" key="1">
    <source>
        <dbReference type="ARBA" id="ARBA00004370"/>
    </source>
</evidence>
<comment type="similarity">
    <text evidence="2">Belongs to the glycosyltransferase 28 family.</text>
</comment>
<feature type="domain" description="Diacylglycerol glucosyltransferase N-terminal" evidence="6">
    <location>
        <begin position="31"/>
        <end position="190"/>
    </location>
</feature>
<keyword evidence="3" id="KW-0328">Glycosyltransferase</keyword>
<dbReference type="EMBL" id="SMKA01000004">
    <property type="protein sequence ID" value="TDC35042.1"/>
    <property type="molecule type" value="Genomic_DNA"/>
</dbReference>